<dbReference type="eggNOG" id="COG0475">
    <property type="taxonomic scope" value="Bacteria"/>
</dbReference>
<dbReference type="InterPro" id="IPR006153">
    <property type="entry name" value="Cation/H_exchanger_TM"/>
</dbReference>
<comment type="similarity">
    <text evidence="2">Belongs to the monovalent cation:proton antiporter 2 (CPA2) transporter (TC 2.A.37) family.</text>
</comment>
<feature type="transmembrane region" description="Helical" evidence="8">
    <location>
        <begin position="120"/>
        <end position="138"/>
    </location>
</feature>
<dbReference type="GeneID" id="31499808"/>
<dbReference type="GO" id="GO:0006813">
    <property type="term" value="P:potassium ion transport"/>
    <property type="evidence" value="ECO:0007669"/>
    <property type="project" value="UniProtKB-KW"/>
</dbReference>
<evidence type="ECO:0000313" key="11">
    <source>
        <dbReference type="Proteomes" id="UP000000927"/>
    </source>
</evidence>
<feature type="transmembrane region" description="Helical" evidence="8">
    <location>
        <begin position="61"/>
        <end position="80"/>
    </location>
</feature>
<gene>
    <name evidence="10" type="ordered locus">PRU_0257</name>
</gene>
<organism evidence="10 11">
    <name type="scientific">Xylanibacter ruminicola (strain ATCC 19189 / DSM 19721 / CIP 105475 / JCM 8958 / 23)</name>
    <name type="common">Prevotella ruminicola</name>
    <dbReference type="NCBI Taxonomy" id="264731"/>
    <lineage>
        <taxon>Bacteria</taxon>
        <taxon>Pseudomonadati</taxon>
        <taxon>Bacteroidota</taxon>
        <taxon>Bacteroidia</taxon>
        <taxon>Bacteroidales</taxon>
        <taxon>Prevotellaceae</taxon>
        <taxon>Xylanibacter</taxon>
    </lineage>
</organism>
<feature type="transmembrane region" description="Helical" evidence="8">
    <location>
        <begin position="191"/>
        <end position="210"/>
    </location>
</feature>
<dbReference type="SUPFAM" id="SSF116726">
    <property type="entry name" value="TrkA C-terminal domain-like"/>
    <property type="match status" value="2"/>
</dbReference>
<comment type="subcellular location">
    <subcellularLocation>
        <location evidence="1">Membrane</location>
        <topology evidence="1">Multi-pass membrane protein</topology>
    </subcellularLocation>
</comment>
<evidence type="ECO:0000256" key="5">
    <source>
        <dbReference type="ARBA" id="ARBA00022692"/>
    </source>
</evidence>
<keyword evidence="4" id="KW-0633">Potassium transport</keyword>
<keyword evidence="4" id="KW-0630">Potassium</keyword>
<feature type="transmembrane region" description="Helical" evidence="8">
    <location>
        <begin position="217"/>
        <end position="236"/>
    </location>
</feature>
<dbReference type="EMBL" id="CP002006">
    <property type="protein sequence ID" value="ADE81519.1"/>
    <property type="molecule type" value="Genomic_DNA"/>
</dbReference>
<evidence type="ECO:0000256" key="6">
    <source>
        <dbReference type="ARBA" id="ARBA00022989"/>
    </source>
</evidence>
<sequence>MAELPPMIADLALILMVAGVVTLIFKRLKQPLVLGYIVAGFLVSPNMTYTPSAVDMANVHLWADIGVMFLLFSLGLDFSFKKILKMGASPVISAITIIFCMMMLGIVVGHVFGWGKMDCIFLGGMLAMSSTTIIYKAFDDLGLRQQQFAGMVMSVLILEDILAIVMMVMLSALASGSDMGGGQLLQSVMRIGFFLILWLVVGIFAIPLFLRRVRRLINNEVLLIVALGLCCAMAVFSTKVGFSSAFGAFIMGSILAETIEAERIEKLVEPVKNLFGAVFFVSVGMLVDPKILVEYAIPILCLVLTIIVGQSVFGTISFMLGGQSLKSAMRCGFSMAQIGEFSFIIASLGLSLGVIGDFLYPVVVAVSVITTFLTPYMIRLATPAYNNLEKRLPGKLIKSLNQLAMGNTHSQEESKWKRLLTQMTINTIVYSILSSASIAMMFAFVLPVTRKMLPGWELHWYANAITGVLTVALIAPFLRAMVMKKNHSEEWKALWAESNRNRLPLLFTILVRFLIAVSFIFYICNFLSRFTNALMITIGFVVIVLIILSRRTKHRSITLERLFIQNLRSRDIEAQVHGKKRPLYEGKLLDRDIHIADFTVPFNSTWMGQSLSQLKLGTKYGVHVSSILRGGRRINIPDGYNILFPGDVLQVIGSDQQFTAFRDAIENEVLGIDVDVEMREMKLRQLIIGTDSPFVGQTLIESRIRDRFSCMVVGLEEGKESLSPYSPNRKFRAGDIIWVVGEQDSLDALFNIKD</sequence>
<keyword evidence="3" id="KW-0813">Transport</keyword>
<dbReference type="AlphaFoldDB" id="D5EW93"/>
<dbReference type="KEGG" id="pru:PRU_0257"/>
<dbReference type="HOGENOM" id="CLU_020579_0_0_10"/>
<name>D5EW93_XYLR2</name>
<evidence type="ECO:0000313" key="10">
    <source>
        <dbReference type="EMBL" id="ADE81519.1"/>
    </source>
</evidence>
<dbReference type="GO" id="GO:0015297">
    <property type="term" value="F:antiporter activity"/>
    <property type="evidence" value="ECO:0007669"/>
    <property type="project" value="InterPro"/>
</dbReference>
<keyword evidence="5 8" id="KW-0812">Transmembrane</keyword>
<evidence type="ECO:0000259" key="9">
    <source>
        <dbReference type="PROSITE" id="PS51202"/>
    </source>
</evidence>
<dbReference type="Pfam" id="PF02080">
    <property type="entry name" value="TrkA_C"/>
    <property type="match status" value="2"/>
</dbReference>
<dbReference type="InterPro" id="IPR006037">
    <property type="entry name" value="RCK_C"/>
</dbReference>
<feature type="transmembrane region" description="Helical" evidence="8">
    <location>
        <begin position="92"/>
        <end position="114"/>
    </location>
</feature>
<dbReference type="GO" id="GO:0008324">
    <property type="term" value="F:monoatomic cation transmembrane transporter activity"/>
    <property type="evidence" value="ECO:0007669"/>
    <property type="project" value="InterPro"/>
</dbReference>
<feature type="transmembrane region" description="Helical" evidence="8">
    <location>
        <begin position="427"/>
        <end position="448"/>
    </location>
</feature>
<feature type="transmembrane region" description="Helical" evidence="8">
    <location>
        <begin position="332"/>
        <end position="352"/>
    </location>
</feature>
<feature type="transmembrane region" description="Helical" evidence="8">
    <location>
        <begin position="503"/>
        <end position="523"/>
    </location>
</feature>
<protein>
    <submittedName>
        <fullName evidence="10">Cation transporter, monovalent cation:proton antiporter-2 (CPA2) family</fullName>
    </submittedName>
</protein>
<feature type="domain" description="RCK C-terminal" evidence="9">
    <location>
        <begin position="671"/>
        <end position="754"/>
    </location>
</feature>
<dbReference type="InterPro" id="IPR038770">
    <property type="entry name" value="Na+/solute_symporter_sf"/>
</dbReference>
<reference evidence="10 11" key="1">
    <citation type="journal article" date="2010" name="Microb. Ecol.">
        <title>Comparative genome analysis of Prevotella ruminicola and Prevotella bryantii: insights into their environmental niche.</title>
        <authorList>
            <consortium name="North American Consortium for Rumen Bacteria"/>
            <person name="Purushe J."/>
            <person name="Fouts D.E."/>
            <person name="Morrison M."/>
            <person name="White B.A."/>
            <person name="Mackie R.I."/>
            <person name="Coutinho P.M."/>
            <person name="Henrissat B."/>
            <person name="Nelson K.E."/>
        </authorList>
    </citation>
    <scope>NUCLEOTIDE SEQUENCE [LARGE SCALE GENOMIC DNA]</scope>
    <source>
        <strain evidence="11">ATCC 19189 / JCM 8958 / 23</strain>
    </source>
</reference>
<evidence type="ECO:0000256" key="8">
    <source>
        <dbReference type="SAM" id="Phobius"/>
    </source>
</evidence>
<accession>D5EW93</accession>
<evidence type="ECO:0000256" key="7">
    <source>
        <dbReference type="ARBA" id="ARBA00023136"/>
    </source>
</evidence>
<evidence type="ECO:0000256" key="2">
    <source>
        <dbReference type="ARBA" id="ARBA00005551"/>
    </source>
</evidence>
<feature type="transmembrane region" description="Helical" evidence="8">
    <location>
        <begin position="32"/>
        <end position="49"/>
    </location>
</feature>
<dbReference type="Gene3D" id="1.20.1530.20">
    <property type="match status" value="1"/>
</dbReference>
<dbReference type="STRING" id="264731.PRU_0257"/>
<dbReference type="GO" id="GO:1902600">
    <property type="term" value="P:proton transmembrane transport"/>
    <property type="evidence" value="ECO:0007669"/>
    <property type="project" value="InterPro"/>
</dbReference>
<dbReference type="Proteomes" id="UP000000927">
    <property type="component" value="Chromosome"/>
</dbReference>
<dbReference type="PANTHER" id="PTHR42751">
    <property type="entry name" value="SODIUM/HYDROGEN EXCHANGER FAMILY/TRKA DOMAIN PROTEIN"/>
    <property type="match status" value="1"/>
</dbReference>
<dbReference type="PROSITE" id="PS51202">
    <property type="entry name" value="RCK_C"/>
    <property type="match status" value="2"/>
</dbReference>
<feature type="transmembrane region" description="Helical" evidence="8">
    <location>
        <begin position="460"/>
        <end position="482"/>
    </location>
</feature>
<dbReference type="eggNOG" id="COG3273">
    <property type="taxonomic scope" value="Bacteria"/>
</dbReference>
<dbReference type="Pfam" id="PF00999">
    <property type="entry name" value="Na_H_Exchanger"/>
    <property type="match status" value="1"/>
</dbReference>
<keyword evidence="4" id="KW-0406">Ion transport</keyword>
<dbReference type="GO" id="GO:0016020">
    <property type="term" value="C:membrane"/>
    <property type="evidence" value="ECO:0007669"/>
    <property type="project" value="UniProtKB-SubCell"/>
</dbReference>
<dbReference type="InterPro" id="IPR036721">
    <property type="entry name" value="RCK_C_sf"/>
</dbReference>
<feature type="transmembrane region" description="Helical" evidence="8">
    <location>
        <begin position="295"/>
        <end position="320"/>
    </location>
</feature>
<feature type="transmembrane region" description="Helical" evidence="8">
    <location>
        <begin position="150"/>
        <end position="171"/>
    </location>
</feature>
<evidence type="ECO:0000256" key="4">
    <source>
        <dbReference type="ARBA" id="ARBA00022538"/>
    </source>
</evidence>
<keyword evidence="6 8" id="KW-1133">Transmembrane helix</keyword>
<feature type="transmembrane region" description="Helical" evidence="8">
    <location>
        <begin position="358"/>
        <end position="378"/>
    </location>
</feature>
<keyword evidence="7 8" id="KW-0472">Membrane</keyword>
<dbReference type="eggNOG" id="COG0490">
    <property type="taxonomic scope" value="Bacteria"/>
</dbReference>
<feature type="transmembrane region" description="Helical" evidence="8">
    <location>
        <begin position="529"/>
        <end position="548"/>
    </location>
</feature>
<dbReference type="PANTHER" id="PTHR42751:SF3">
    <property type="entry name" value="SODIUM_GLUTAMATE SYMPORTER"/>
    <property type="match status" value="1"/>
</dbReference>
<feature type="transmembrane region" description="Helical" evidence="8">
    <location>
        <begin position="6"/>
        <end position="25"/>
    </location>
</feature>
<evidence type="ECO:0000256" key="1">
    <source>
        <dbReference type="ARBA" id="ARBA00004141"/>
    </source>
</evidence>
<feature type="domain" description="RCK C-terminal" evidence="9">
    <location>
        <begin position="583"/>
        <end position="667"/>
    </location>
</feature>
<proteinExistence type="inferred from homology"/>
<dbReference type="RefSeq" id="WP_013063506.1">
    <property type="nucleotide sequence ID" value="NC_014033.1"/>
</dbReference>
<keyword evidence="11" id="KW-1185">Reference proteome</keyword>
<dbReference type="Gene3D" id="3.30.70.1450">
    <property type="entry name" value="Regulator of K+ conductance, C-terminal domain"/>
    <property type="match status" value="2"/>
</dbReference>
<evidence type="ECO:0000256" key="3">
    <source>
        <dbReference type="ARBA" id="ARBA00022448"/>
    </source>
</evidence>